<evidence type="ECO:0000313" key="8">
    <source>
        <dbReference type="Proteomes" id="UP001623330"/>
    </source>
</evidence>
<dbReference type="InterPro" id="IPR011082">
    <property type="entry name" value="Exosome-assoc_fac/DNA_repair"/>
</dbReference>
<comment type="function">
    <text evidence="6">Required for exosome-dependent processing of pre-rRNA and small nucleolar RNA (snRNA) precursors. Involved in processing of 35S pre-rRNA at the A0, A1 and A2 sites.</text>
</comment>
<name>A0ABR4NTT1_9SACH</name>
<comment type="caution">
    <text evidence="7">The sequence shown here is derived from an EMBL/GenBank/DDBJ whole genome shotgun (WGS) entry which is preliminary data.</text>
</comment>
<organism evidence="7 8">
    <name type="scientific">Nakaseomyces bracarensis</name>
    <dbReference type="NCBI Taxonomy" id="273131"/>
    <lineage>
        <taxon>Eukaryota</taxon>
        <taxon>Fungi</taxon>
        <taxon>Dikarya</taxon>
        <taxon>Ascomycota</taxon>
        <taxon>Saccharomycotina</taxon>
        <taxon>Saccharomycetes</taxon>
        <taxon>Saccharomycetales</taxon>
        <taxon>Saccharomycetaceae</taxon>
        <taxon>Nakaseomyces</taxon>
    </lineage>
</organism>
<comment type="subcellular location">
    <subcellularLocation>
        <location evidence="1 6">Nucleus</location>
    </subcellularLocation>
</comment>
<evidence type="ECO:0000256" key="1">
    <source>
        <dbReference type="ARBA" id="ARBA00004123"/>
    </source>
</evidence>
<dbReference type="InterPro" id="IPR007146">
    <property type="entry name" value="Sas10/Utp3/C1D"/>
</dbReference>
<dbReference type="Pfam" id="PF04000">
    <property type="entry name" value="Sas10_Utp3"/>
    <property type="match status" value="1"/>
</dbReference>
<keyword evidence="8" id="KW-1185">Reference proteome</keyword>
<dbReference type="EMBL" id="JBEVYD010000005">
    <property type="protein sequence ID" value="KAL3232130.1"/>
    <property type="molecule type" value="Genomic_DNA"/>
</dbReference>
<comment type="similarity">
    <text evidence="2 6">Belongs to the C1D family.</text>
</comment>
<protein>
    <recommendedName>
        <fullName evidence="6">Exosome complex protein</fullName>
    </recommendedName>
</protein>
<sequence length="149" mass="17600">MEQDLKKSVKPYIKQLDRKLAELKPLVDGYMTTPLDEALLRETDELKRLKLVNNYSYVLSSLMFSYVKLLSGHDTEGLNDKVMVELQRVRKYIERTKKLEQKLDKNVSDEELRKKEVQGQIRKTLTPSISKQNFKNKHIKFDDNRVSKK</sequence>
<evidence type="ECO:0000313" key="7">
    <source>
        <dbReference type="EMBL" id="KAL3232130.1"/>
    </source>
</evidence>
<evidence type="ECO:0000256" key="5">
    <source>
        <dbReference type="ARBA" id="ARBA00023242"/>
    </source>
</evidence>
<evidence type="ECO:0000256" key="4">
    <source>
        <dbReference type="ARBA" id="ARBA00022884"/>
    </source>
</evidence>
<accession>A0ABR4NTT1</accession>
<keyword evidence="4 6" id="KW-0694">RNA-binding</keyword>
<dbReference type="PANTHER" id="PTHR15341:SF3">
    <property type="entry name" value="NUCLEAR NUCLEIC ACID-BINDING PROTEIN C1D"/>
    <property type="match status" value="1"/>
</dbReference>
<evidence type="ECO:0000256" key="3">
    <source>
        <dbReference type="ARBA" id="ARBA00022552"/>
    </source>
</evidence>
<proteinExistence type="inferred from homology"/>
<gene>
    <name evidence="7" type="ORF">RNJ44_04046</name>
</gene>
<evidence type="ECO:0000256" key="6">
    <source>
        <dbReference type="RuleBase" id="RU368003"/>
    </source>
</evidence>
<keyword evidence="5 6" id="KW-0539">Nucleus</keyword>
<reference evidence="7 8" key="1">
    <citation type="submission" date="2024-05" db="EMBL/GenBank/DDBJ databases">
        <title>Long read based assembly of the Candida bracarensis genome reveals expanded adhesin content.</title>
        <authorList>
            <person name="Marcet-Houben M."/>
            <person name="Ksiezopolska E."/>
            <person name="Gabaldon T."/>
        </authorList>
    </citation>
    <scope>NUCLEOTIDE SEQUENCE [LARGE SCALE GENOMIC DNA]</scope>
    <source>
        <strain evidence="7 8">CBM6</strain>
    </source>
</reference>
<dbReference type="PANTHER" id="PTHR15341">
    <property type="entry name" value="SUN-COR STEROID HORMONE RECEPTOR CO-REPRESSOR"/>
    <property type="match status" value="1"/>
</dbReference>
<dbReference type="Proteomes" id="UP001623330">
    <property type="component" value="Unassembled WGS sequence"/>
</dbReference>
<keyword evidence="3 6" id="KW-0698">rRNA processing</keyword>
<evidence type="ECO:0000256" key="2">
    <source>
        <dbReference type="ARBA" id="ARBA00009154"/>
    </source>
</evidence>